<proteinExistence type="predicted"/>
<evidence type="ECO:0000313" key="2">
    <source>
        <dbReference type="Proteomes" id="UP001148662"/>
    </source>
</evidence>
<accession>A0ACC1SDU7</accession>
<comment type="caution">
    <text evidence="1">The sequence shown here is derived from an EMBL/GenBank/DDBJ whole genome shotgun (WGS) entry which is preliminary data.</text>
</comment>
<evidence type="ECO:0000313" key="1">
    <source>
        <dbReference type="EMBL" id="KAJ3537656.1"/>
    </source>
</evidence>
<dbReference type="EMBL" id="JANHOG010001404">
    <property type="protein sequence ID" value="KAJ3537656.1"/>
    <property type="molecule type" value="Genomic_DNA"/>
</dbReference>
<protein>
    <submittedName>
        <fullName evidence="1">Uncharacterized protein</fullName>
    </submittedName>
</protein>
<reference evidence="1" key="1">
    <citation type="submission" date="2022-07" db="EMBL/GenBank/DDBJ databases">
        <title>Genome Sequence of Phlebia brevispora.</title>
        <authorList>
            <person name="Buettner E."/>
        </authorList>
    </citation>
    <scope>NUCLEOTIDE SEQUENCE</scope>
    <source>
        <strain evidence="1">MPL23</strain>
    </source>
</reference>
<sequence length="508" mass="58148">MDKILNLPNRNSRSKRQRPSLLNLWRQARRRKITTSSDAHSKPPDWEDSNLCLDSSIGTMAELVPNPKKRHQFKPQIFDSISKSHRSTIKPYSDLFYVDLPANETHSAPSGSLAISEKIEPPLMLCYPKTAPNQLDWKDERIHGVIATTEYEAKPYVSLSSNDKIQDVQKACKQLQRSGGCVVCFARGFVDWRSHTLSVCTRGVATREDHIWRTWRTDHLRVPSGVCSACCIPQNTVGGWHTFQTGTLSVNCCPTPDIVKPIAYALVHDPELYEVFSKTSLFSTCRVYDDYAAWLVKKPGPDTAFNILEAFLWLLSDRPRIVLFAFFVSSSSRTLALFAVLSTGDPAALQVVLNDDDLLAPSTSTTSYHRQCPYAVRLTEIMSEAAAHILREAKSLHNELKESLKHHDVSDREIEIHRKNLRRQYLRLLFLHPYARESKDAETLMWMQTSYSLIAIYKQRIAALDRAIQHPRQGQQSSHHPPRTVEYRKLLQRFRQFLAEEENPRSPR</sequence>
<gene>
    <name evidence="1" type="ORF">NM688_g6648</name>
</gene>
<organism evidence="1 2">
    <name type="scientific">Phlebia brevispora</name>
    <dbReference type="NCBI Taxonomy" id="194682"/>
    <lineage>
        <taxon>Eukaryota</taxon>
        <taxon>Fungi</taxon>
        <taxon>Dikarya</taxon>
        <taxon>Basidiomycota</taxon>
        <taxon>Agaricomycotina</taxon>
        <taxon>Agaricomycetes</taxon>
        <taxon>Polyporales</taxon>
        <taxon>Meruliaceae</taxon>
        <taxon>Phlebia</taxon>
    </lineage>
</organism>
<dbReference type="Proteomes" id="UP001148662">
    <property type="component" value="Unassembled WGS sequence"/>
</dbReference>
<keyword evidence="2" id="KW-1185">Reference proteome</keyword>
<name>A0ACC1SDU7_9APHY</name>